<dbReference type="InterPro" id="IPR011006">
    <property type="entry name" value="CheY-like_superfamily"/>
</dbReference>
<evidence type="ECO:0000256" key="2">
    <source>
        <dbReference type="PROSITE-ProRule" id="PRU00169"/>
    </source>
</evidence>
<dbReference type="Pfam" id="PF00072">
    <property type="entry name" value="Response_reg"/>
    <property type="match status" value="1"/>
</dbReference>
<dbReference type="PROSITE" id="PS50110">
    <property type="entry name" value="RESPONSE_REGULATORY"/>
    <property type="match status" value="1"/>
</dbReference>
<dbReference type="GO" id="GO:0000160">
    <property type="term" value="P:phosphorelay signal transduction system"/>
    <property type="evidence" value="ECO:0007669"/>
    <property type="project" value="InterPro"/>
</dbReference>
<dbReference type="Proteomes" id="UP000287352">
    <property type="component" value="Unassembled WGS sequence"/>
</dbReference>
<evidence type="ECO:0000256" key="1">
    <source>
        <dbReference type="ARBA" id="ARBA00022553"/>
    </source>
</evidence>
<feature type="domain" description="Response regulatory" evidence="3">
    <location>
        <begin position="6"/>
        <end position="119"/>
    </location>
</feature>
<name>A0A401ZUB8_9CHLR</name>
<evidence type="ECO:0000259" key="3">
    <source>
        <dbReference type="PROSITE" id="PS50110"/>
    </source>
</evidence>
<evidence type="ECO:0000313" key="5">
    <source>
        <dbReference type="Proteomes" id="UP000287352"/>
    </source>
</evidence>
<dbReference type="AlphaFoldDB" id="A0A401ZUB8"/>
<dbReference type="EMBL" id="BIFR01000001">
    <property type="protein sequence ID" value="GCE10453.1"/>
    <property type="molecule type" value="Genomic_DNA"/>
</dbReference>
<dbReference type="InterPro" id="IPR050595">
    <property type="entry name" value="Bact_response_regulator"/>
</dbReference>
<dbReference type="Gene3D" id="3.40.50.2300">
    <property type="match status" value="1"/>
</dbReference>
<accession>A0A401ZUB8</accession>
<dbReference type="SMART" id="SM00448">
    <property type="entry name" value="REC"/>
    <property type="match status" value="1"/>
</dbReference>
<keyword evidence="5" id="KW-1185">Reference proteome</keyword>
<evidence type="ECO:0000313" key="4">
    <source>
        <dbReference type="EMBL" id="GCE10453.1"/>
    </source>
</evidence>
<dbReference type="RefSeq" id="WP_126578054.1">
    <property type="nucleotide sequence ID" value="NZ_BIFR01000001.1"/>
</dbReference>
<protein>
    <recommendedName>
        <fullName evidence="3">Response regulatory domain-containing protein</fullName>
    </recommendedName>
</protein>
<sequence length="134" mass="15316">MSESKKILLVEDHPMFTQIMQCALELYTPHQILHQQSGDQILSVLSSYQPDLLVLDYNLPGMNGIELYDFVHSTKEFMHLPSLMVSADLPVQEIRRRNLPGLFKPFPVSEFLQAVGELLQPGLRRSDYSLPVSF</sequence>
<dbReference type="PANTHER" id="PTHR44591">
    <property type="entry name" value="STRESS RESPONSE REGULATOR PROTEIN 1"/>
    <property type="match status" value="1"/>
</dbReference>
<proteinExistence type="predicted"/>
<dbReference type="OrthoDB" id="159469at2"/>
<dbReference type="InterPro" id="IPR001789">
    <property type="entry name" value="Sig_transdc_resp-reg_receiver"/>
</dbReference>
<feature type="modified residue" description="4-aspartylphosphate" evidence="2">
    <location>
        <position position="56"/>
    </location>
</feature>
<gene>
    <name evidence="4" type="ORF">KTT_03120</name>
</gene>
<keyword evidence="1 2" id="KW-0597">Phosphoprotein</keyword>
<dbReference type="SUPFAM" id="SSF52172">
    <property type="entry name" value="CheY-like"/>
    <property type="match status" value="1"/>
</dbReference>
<reference evidence="5" key="1">
    <citation type="submission" date="2018-12" db="EMBL/GenBank/DDBJ databases">
        <title>Tengunoibacter tsumagoiensis gen. nov., sp. nov., Dictyobacter kobayashii sp. nov., D. alpinus sp. nov., and D. joshuensis sp. nov. and description of Dictyobacteraceae fam. nov. within the order Ktedonobacterales isolated from Tengu-no-mugimeshi.</title>
        <authorList>
            <person name="Wang C.M."/>
            <person name="Zheng Y."/>
            <person name="Sakai Y."/>
            <person name="Toyoda A."/>
            <person name="Minakuchi Y."/>
            <person name="Abe K."/>
            <person name="Yokota A."/>
            <person name="Yabe S."/>
        </authorList>
    </citation>
    <scope>NUCLEOTIDE SEQUENCE [LARGE SCALE GENOMIC DNA]</scope>
    <source>
        <strain evidence="5">Uno3</strain>
    </source>
</reference>
<dbReference type="PANTHER" id="PTHR44591:SF3">
    <property type="entry name" value="RESPONSE REGULATORY DOMAIN-CONTAINING PROTEIN"/>
    <property type="match status" value="1"/>
</dbReference>
<comment type="caution">
    <text evidence="4">The sequence shown here is derived from an EMBL/GenBank/DDBJ whole genome shotgun (WGS) entry which is preliminary data.</text>
</comment>
<organism evidence="4 5">
    <name type="scientific">Tengunoibacter tsumagoiensis</name>
    <dbReference type="NCBI Taxonomy" id="2014871"/>
    <lineage>
        <taxon>Bacteria</taxon>
        <taxon>Bacillati</taxon>
        <taxon>Chloroflexota</taxon>
        <taxon>Ktedonobacteria</taxon>
        <taxon>Ktedonobacterales</taxon>
        <taxon>Dictyobacteraceae</taxon>
        <taxon>Tengunoibacter</taxon>
    </lineage>
</organism>